<reference evidence="1" key="2">
    <citation type="journal article" date="2015" name="Data Brief">
        <title>Shoot transcriptome of the giant reed, Arundo donax.</title>
        <authorList>
            <person name="Barrero R.A."/>
            <person name="Guerrero F.D."/>
            <person name="Moolhuijzen P."/>
            <person name="Goolsby J.A."/>
            <person name="Tidwell J."/>
            <person name="Bellgard S.E."/>
            <person name="Bellgard M.I."/>
        </authorList>
    </citation>
    <scope>NUCLEOTIDE SEQUENCE</scope>
    <source>
        <tissue evidence="1">Shoot tissue taken approximately 20 cm above the soil surface</tissue>
    </source>
</reference>
<proteinExistence type="predicted"/>
<accession>A0A0A8YNP4</accession>
<reference evidence="1" key="1">
    <citation type="submission" date="2014-09" db="EMBL/GenBank/DDBJ databases">
        <authorList>
            <person name="Magalhaes I.L.F."/>
            <person name="Oliveira U."/>
            <person name="Santos F.R."/>
            <person name="Vidigal T.H.D.A."/>
            <person name="Brescovit A.D."/>
            <person name="Santos A.J."/>
        </authorList>
    </citation>
    <scope>NUCLEOTIDE SEQUENCE</scope>
    <source>
        <tissue evidence="1">Shoot tissue taken approximately 20 cm above the soil surface</tissue>
    </source>
</reference>
<dbReference type="EMBL" id="GBRH01273548">
    <property type="protein sequence ID" value="JAD24347.1"/>
    <property type="molecule type" value="Transcribed_RNA"/>
</dbReference>
<sequence>MKFVLNIDKITNVLHWNHLTYGSISKFMLSISL</sequence>
<evidence type="ECO:0000313" key="1">
    <source>
        <dbReference type="EMBL" id="JAD24347.1"/>
    </source>
</evidence>
<name>A0A0A8YNP4_ARUDO</name>
<dbReference type="AlphaFoldDB" id="A0A0A8YNP4"/>
<protein>
    <submittedName>
        <fullName evidence="1">Uncharacterized protein</fullName>
    </submittedName>
</protein>
<organism evidence="1">
    <name type="scientific">Arundo donax</name>
    <name type="common">Giant reed</name>
    <name type="synonym">Donax arundinaceus</name>
    <dbReference type="NCBI Taxonomy" id="35708"/>
    <lineage>
        <taxon>Eukaryota</taxon>
        <taxon>Viridiplantae</taxon>
        <taxon>Streptophyta</taxon>
        <taxon>Embryophyta</taxon>
        <taxon>Tracheophyta</taxon>
        <taxon>Spermatophyta</taxon>
        <taxon>Magnoliopsida</taxon>
        <taxon>Liliopsida</taxon>
        <taxon>Poales</taxon>
        <taxon>Poaceae</taxon>
        <taxon>PACMAD clade</taxon>
        <taxon>Arundinoideae</taxon>
        <taxon>Arundineae</taxon>
        <taxon>Arundo</taxon>
    </lineage>
</organism>